<accession>A0A0D2EQX6</accession>
<dbReference type="OrthoDB" id="10355994at2759"/>
<dbReference type="VEuPathDB" id="FungiDB:Z517_09131"/>
<dbReference type="RefSeq" id="XP_013280495.1">
    <property type="nucleotide sequence ID" value="XM_013425041.1"/>
</dbReference>
<gene>
    <name evidence="1" type="ORF">Z517_09131</name>
</gene>
<dbReference type="Proteomes" id="UP000053029">
    <property type="component" value="Unassembled WGS sequence"/>
</dbReference>
<dbReference type="EMBL" id="KN846974">
    <property type="protein sequence ID" value="KIW76687.1"/>
    <property type="molecule type" value="Genomic_DNA"/>
</dbReference>
<dbReference type="GeneID" id="25308621"/>
<name>A0A0D2EQX6_9EURO</name>
<sequence length="260" mass="27538">MPWLTTSLPQHQLGNVPISPLEVAPPVSDGRGRSNPFELAPFLWVDTDEPQSLNVNEDASIAPNGTLPRAECADQFRPDIMANTSFIAPALESADAMPAGYPISQGPGYTEAPYPFYAGDNTGLGYTAATLPADAGPPPIAVDMFTSSTVDSGAGYSYAPSPNVNLEGDYSVPYSATRPSPVMACPGMAPTLDNRAVEQVTAQSYSLPYQPEGYIPPGNTAHQPAVPRLPPLMGQSCNLPVRQTSVRIYSSLGLVLWIDD</sequence>
<organism evidence="1 2">
    <name type="scientific">Fonsecaea pedrosoi CBS 271.37</name>
    <dbReference type="NCBI Taxonomy" id="1442368"/>
    <lineage>
        <taxon>Eukaryota</taxon>
        <taxon>Fungi</taxon>
        <taxon>Dikarya</taxon>
        <taxon>Ascomycota</taxon>
        <taxon>Pezizomycotina</taxon>
        <taxon>Eurotiomycetes</taxon>
        <taxon>Chaetothyriomycetidae</taxon>
        <taxon>Chaetothyriales</taxon>
        <taxon>Herpotrichiellaceae</taxon>
        <taxon>Fonsecaea</taxon>
    </lineage>
</organism>
<evidence type="ECO:0000313" key="2">
    <source>
        <dbReference type="Proteomes" id="UP000053029"/>
    </source>
</evidence>
<proteinExistence type="predicted"/>
<keyword evidence="2" id="KW-1185">Reference proteome</keyword>
<dbReference type="AlphaFoldDB" id="A0A0D2EQX6"/>
<reference evidence="1 2" key="1">
    <citation type="submission" date="2015-01" db="EMBL/GenBank/DDBJ databases">
        <title>The Genome Sequence of Fonsecaea pedrosoi CBS 271.37.</title>
        <authorList>
            <consortium name="The Broad Institute Genomics Platform"/>
            <person name="Cuomo C."/>
            <person name="de Hoog S."/>
            <person name="Gorbushina A."/>
            <person name="Stielow B."/>
            <person name="Teixiera M."/>
            <person name="Abouelleil A."/>
            <person name="Chapman S.B."/>
            <person name="Priest M."/>
            <person name="Young S.K."/>
            <person name="Wortman J."/>
            <person name="Nusbaum C."/>
            <person name="Birren B."/>
        </authorList>
    </citation>
    <scope>NUCLEOTIDE SEQUENCE [LARGE SCALE GENOMIC DNA]</scope>
    <source>
        <strain evidence="1 2">CBS 271.37</strain>
    </source>
</reference>
<evidence type="ECO:0000313" key="1">
    <source>
        <dbReference type="EMBL" id="KIW76687.1"/>
    </source>
</evidence>
<dbReference type="HOGENOM" id="CLU_1069724_0_0_1"/>
<protein>
    <submittedName>
        <fullName evidence="1">Uncharacterized protein</fullName>
    </submittedName>
</protein>